<keyword evidence="5" id="KW-0809">Transit peptide</keyword>
<keyword evidence="4" id="KW-0274">FAD</keyword>
<evidence type="ECO:0000259" key="10">
    <source>
        <dbReference type="Pfam" id="PF07992"/>
    </source>
</evidence>
<evidence type="ECO:0000259" key="11">
    <source>
        <dbReference type="Pfam" id="PF22366"/>
    </source>
</evidence>
<dbReference type="OrthoDB" id="9781621at2"/>
<evidence type="ECO:0000256" key="9">
    <source>
        <dbReference type="SAM" id="MobiDB-lite"/>
    </source>
</evidence>
<feature type="domain" description="External alternative NADH-ubiquinone oxidoreductase-like C-terminal" evidence="11">
    <location>
        <begin position="354"/>
        <end position="409"/>
    </location>
</feature>
<sequence>MDTAHVSSQKKPHVVIIGGGFAGLHCARGLADADVKITLADQHNYYLFQPLLYQVATAALSPADIAAPIRNILRKQQNVSVILARVISIDVKNKLVKFQHGDLAYDYLVLATGATHSYFGRDTWEQLAPGLKTVDDALEIRRRVLLAYEAAEWEADNQARQAELTFVVVGGGPTGVEMSGALQEIAAKTIPKDFRHIDTTTARIILVEAADRLLMALPKELGEQALRDLQKMGVQVRLNCRVTEMREGEVQIGDEILPAKNVIWAAGVRGSKLAETLNVELDRQGRVLVEDDLSVPGHAEIMVIGDLSHVSNSKTGKPVPGVAPAAIQMGRYVAASICSHLAGKKQPAFEYHDKGTMATIGRNRAVAAIAGRHFSGFFAWLIWSLVHIFPLIGFRSKLSVIFAWVLSYFSLNKSARLITGQSTTQITKAMSSGNRETTMEKDPAEKNIHA</sequence>
<dbReference type="Proteomes" id="UP000199409">
    <property type="component" value="Unassembled WGS sequence"/>
</dbReference>
<proteinExistence type="inferred from homology"/>
<dbReference type="Pfam" id="PF22366">
    <property type="entry name" value="NDH2_C"/>
    <property type="match status" value="1"/>
</dbReference>
<evidence type="ECO:0000256" key="1">
    <source>
        <dbReference type="ARBA" id="ARBA00005272"/>
    </source>
</evidence>
<evidence type="ECO:0000256" key="4">
    <source>
        <dbReference type="ARBA" id="ARBA00022827"/>
    </source>
</evidence>
<dbReference type="PRINTS" id="PR00368">
    <property type="entry name" value="FADPNR"/>
</dbReference>
<feature type="domain" description="FAD/NAD(P)-binding" evidence="10">
    <location>
        <begin position="13"/>
        <end position="330"/>
    </location>
</feature>
<keyword evidence="6" id="KW-0560">Oxidoreductase</keyword>
<dbReference type="AlphaFoldDB" id="A0A1H4AZ73"/>
<dbReference type="PANTHER" id="PTHR43706:SF47">
    <property type="entry name" value="EXTERNAL NADH-UBIQUINONE OXIDOREDUCTASE 1, MITOCHONDRIAL-RELATED"/>
    <property type="match status" value="1"/>
</dbReference>
<keyword evidence="3" id="KW-0285">Flavoprotein</keyword>
<keyword evidence="7" id="KW-0520">NAD</keyword>
<evidence type="ECO:0000256" key="8">
    <source>
        <dbReference type="ARBA" id="ARBA00047599"/>
    </source>
</evidence>
<protein>
    <recommendedName>
        <fullName evidence="2">NADH:ubiquinone reductase (non-electrogenic)</fullName>
        <ecNumber evidence="2">1.6.5.9</ecNumber>
    </recommendedName>
</protein>
<dbReference type="GO" id="GO:0050136">
    <property type="term" value="F:NADH dehydrogenase (quinone) (non-electrogenic) activity"/>
    <property type="evidence" value="ECO:0007669"/>
    <property type="project" value="UniProtKB-EC"/>
</dbReference>
<accession>A0A1H4AZ73</accession>
<reference evidence="12 13" key="1">
    <citation type="submission" date="2016-10" db="EMBL/GenBank/DDBJ databases">
        <authorList>
            <person name="de Groot N.N."/>
        </authorList>
    </citation>
    <scope>NUCLEOTIDE SEQUENCE [LARGE SCALE GENOMIC DNA]</scope>
    <source>
        <strain evidence="12 13">DSM 7343</strain>
    </source>
</reference>
<gene>
    <name evidence="12" type="ORF">SAMN05660420_02039</name>
</gene>
<dbReference type="SUPFAM" id="SSF51905">
    <property type="entry name" value="FAD/NAD(P)-binding domain"/>
    <property type="match status" value="1"/>
</dbReference>
<evidence type="ECO:0000256" key="6">
    <source>
        <dbReference type="ARBA" id="ARBA00023002"/>
    </source>
</evidence>
<dbReference type="InterPro" id="IPR023753">
    <property type="entry name" value="FAD/NAD-binding_dom"/>
</dbReference>
<feature type="region of interest" description="Disordered" evidence="9">
    <location>
        <begin position="429"/>
        <end position="450"/>
    </location>
</feature>
<dbReference type="InterPro" id="IPR054585">
    <property type="entry name" value="NDH2-like_C"/>
</dbReference>
<feature type="compositionally biased region" description="Basic and acidic residues" evidence="9">
    <location>
        <begin position="437"/>
        <end position="450"/>
    </location>
</feature>
<dbReference type="InterPro" id="IPR045024">
    <property type="entry name" value="NDH-2"/>
</dbReference>
<evidence type="ECO:0000256" key="2">
    <source>
        <dbReference type="ARBA" id="ARBA00012637"/>
    </source>
</evidence>
<dbReference type="PRINTS" id="PR00411">
    <property type="entry name" value="PNDRDTASEI"/>
</dbReference>
<evidence type="ECO:0000313" key="12">
    <source>
        <dbReference type="EMBL" id="SEA40922.1"/>
    </source>
</evidence>
<organism evidence="12 13">
    <name type="scientific">Desulfuromusa kysingii</name>
    <dbReference type="NCBI Taxonomy" id="37625"/>
    <lineage>
        <taxon>Bacteria</taxon>
        <taxon>Pseudomonadati</taxon>
        <taxon>Thermodesulfobacteriota</taxon>
        <taxon>Desulfuromonadia</taxon>
        <taxon>Desulfuromonadales</taxon>
        <taxon>Geopsychrobacteraceae</taxon>
        <taxon>Desulfuromusa</taxon>
    </lineage>
</organism>
<dbReference type="PANTHER" id="PTHR43706">
    <property type="entry name" value="NADH DEHYDROGENASE"/>
    <property type="match status" value="1"/>
</dbReference>
<dbReference type="RefSeq" id="WP_092347702.1">
    <property type="nucleotide sequence ID" value="NZ_FNQN01000005.1"/>
</dbReference>
<dbReference type="Gene3D" id="3.50.50.100">
    <property type="match status" value="1"/>
</dbReference>
<name>A0A1H4AZ73_9BACT</name>
<evidence type="ECO:0000256" key="7">
    <source>
        <dbReference type="ARBA" id="ARBA00023027"/>
    </source>
</evidence>
<dbReference type="EMBL" id="FNQN01000005">
    <property type="protein sequence ID" value="SEA40922.1"/>
    <property type="molecule type" value="Genomic_DNA"/>
</dbReference>
<keyword evidence="13" id="KW-1185">Reference proteome</keyword>
<comment type="similarity">
    <text evidence="1">Belongs to the NADH dehydrogenase family.</text>
</comment>
<dbReference type="EC" id="1.6.5.9" evidence="2"/>
<evidence type="ECO:0000256" key="3">
    <source>
        <dbReference type="ARBA" id="ARBA00022630"/>
    </source>
</evidence>
<evidence type="ECO:0000256" key="5">
    <source>
        <dbReference type="ARBA" id="ARBA00022946"/>
    </source>
</evidence>
<dbReference type="InterPro" id="IPR036188">
    <property type="entry name" value="FAD/NAD-bd_sf"/>
</dbReference>
<comment type="catalytic activity">
    <reaction evidence="8">
        <text>a quinone + NADH + H(+) = a quinol + NAD(+)</text>
        <dbReference type="Rhea" id="RHEA:46160"/>
        <dbReference type="ChEBI" id="CHEBI:15378"/>
        <dbReference type="ChEBI" id="CHEBI:24646"/>
        <dbReference type="ChEBI" id="CHEBI:57540"/>
        <dbReference type="ChEBI" id="CHEBI:57945"/>
        <dbReference type="ChEBI" id="CHEBI:132124"/>
        <dbReference type="EC" id="1.6.5.9"/>
    </reaction>
</comment>
<dbReference type="STRING" id="37625.SAMN05660420_02039"/>
<dbReference type="Pfam" id="PF07992">
    <property type="entry name" value="Pyr_redox_2"/>
    <property type="match status" value="1"/>
</dbReference>
<evidence type="ECO:0000313" key="13">
    <source>
        <dbReference type="Proteomes" id="UP000199409"/>
    </source>
</evidence>